<organism evidence="1 2">
    <name type="scientific">Pseudolactococcus chungangensis</name>
    <dbReference type="NCBI Taxonomy" id="451457"/>
    <lineage>
        <taxon>Bacteria</taxon>
        <taxon>Bacillati</taxon>
        <taxon>Bacillota</taxon>
        <taxon>Bacilli</taxon>
        <taxon>Lactobacillales</taxon>
        <taxon>Streptococcaceae</taxon>
        <taxon>Pseudolactococcus</taxon>
    </lineage>
</organism>
<evidence type="ECO:0000313" key="2">
    <source>
        <dbReference type="Proteomes" id="UP000559962"/>
    </source>
</evidence>
<protein>
    <submittedName>
        <fullName evidence="1">Uncharacterized protein</fullName>
    </submittedName>
</protein>
<dbReference type="EMBL" id="JAAYVO010000005">
    <property type="protein sequence ID" value="NLH34466.1"/>
    <property type="molecule type" value="Genomic_DNA"/>
</dbReference>
<accession>A0A847J0H1</accession>
<evidence type="ECO:0000313" key="1">
    <source>
        <dbReference type="EMBL" id="NLH34466.1"/>
    </source>
</evidence>
<reference evidence="1 2" key="1">
    <citation type="journal article" date="2020" name="Biotechnol. Biofuels">
        <title>New insights from the biogas microbiome by comprehensive genome-resolved metagenomics of nearly 1600 species originating from multiple anaerobic digesters.</title>
        <authorList>
            <person name="Campanaro S."/>
            <person name="Treu L."/>
            <person name="Rodriguez-R L.M."/>
            <person name="Kovalovszki A."/>
            <person name="Ziels R.M."/>
            <person name="Maus I."/>
            <person name="Zhu X."/>
            <person name="Kougias P.G."/>
            <person name="Basile A."/>
            <person name="Luo G."/>
            <person name="Schluter A."/>
            <person name="Konstantinidis K.T."/>
            <person name="Angelidaki I."/>
        </authorList>
    </citation>
    <scope>NUCLEOTIDE SEQUENCE [LARGE SCALE GENOMIC DNA]</scope>
    <source>
        <strain evidence="1">AS27yjCOA_61</strain>
    </source>
</reference>
<name>A0A847J0H1_9LACT</name>
<sequence>MKTYEIIAHHVIRGKCNKCDGIKSYMTCEENGIYQLSCKSCGLNISAKFENWYEAMNYFWPYPFSDTQKRLMLHCLGLDYSDHAYRNYYETYDDDYCWSYLVNLGFAYRSFETVSKDGLNHFKITKCGQEFLQSQLLNTNLSAF</sequence>
<comment type="caution">
    <text evidence="1">The sequence shown here is derived from an EMBL/GenBank/DDBJ whole genome shotgun (WGS) entry which is preliminary data.</text>
</comment>
<dbReference type="AlphaFoldDB" id="A0A847J0H1"/>
<dbReference type="Proteomes" id="UP000559962">
    <property type="component" value="Unassembled WGS sequence"/>
</dbReference>
<proteinExistence type="predicted"/>
<gene>
    <name evidence="1" type="ORF">GX453_00260</name>
</gene>